<dbReference type="Gene3D" id="3.40.50.150">
    <property type="entry name" value="Vaccinia Virus protein VP39"/>
    <property type="match status" value="1"/>
</dbReference>
<proteinExistence type="predicted"/>
<accession>A0A6J4R0M1</accession>
<dbReference type="AlphaFoldDB" id="A0A6J4R0M1"/>
<sequence length="265" mass="29754">MPKRLYLEDPLTPEEREEYEIDLISFSDHQLDLLGDIRGLNVLYAGGAALLWIEGLSERAGPTGSVTVLELDPQRIEASRDLICEIELPAPVRLVVGDVFRPPFAPGTFDLAYSAGLFHELDVRERSAGDALAALASVIRTGGRVSTSDFINSTLAVQLEDEDLQRELAREAYGAELYGISLPERLVTLHEALLNEVRWRISPSCPIRHLDKIVLAEEEPEEFRGLPAVTRRRLYERHEALRERIRHEGYTRLDTLYVEGLVGNG</sequence>
<evidence type="ECO:0000313" key="2">
    <source>
        <dbReference type="EMBL" id="CAA9460687.1"/>
    </source>
</evidence>
<gene>
    <name evidence="2" type="ORF">AVDCRST_MAG14-2387</name>
</gene>
<dbReference type="InterPro" id="IPR029063">
    <property type="entry name" value="SAM-dependent_MTases_sf"/>
</dbReference>
<reference evidence="2" key="1">
    <citation type="submission" date="2020-02" db="EMBL/GenBank/DDBJ databases">
        <authorList>
            <person name="Meier V. D."/>
        </authorList>
    </citation>
    <scope>NUCLEOTIDE SEQUENCE</scope>
    <source>
        <strain evidence="2">AVDCRST_MAG14</strain>
    </source>
</reference>
<organism evidence="2">
    <name type="scientific">uncultured Rubrobacteraceae bacterium</name>
    <dbReference type="NCBI Taxonomy" id="349277"/>
    <lineage>
        <taxon>Bacteria</taxon>
        <taxon>Bacillati</taxon>
        <taxon>Actinomycetota</taxon>
        <taxon>Rubrobacteria</taxon>
        <taxon>Rubrobacterales</taxon>
        <taxon>Rubrobacteraceae</taxon>
        <taxon>environmental samples</taxon>
    </lineage>
</organism>
<dbReference type="EMBL" id="CADCVG010000097">
    <property type="protein sequence ID" value="CAA9460687.1"/>
    <property type="molecule type" value="Genomic_DNA"/>
</dbReference>
<name>A0A6J4R0M1_9ACTN</name>
<protein>
    <recommendedName>
        <fullName evidence="1">Methyltransferase domain-containing protein</fullName>
    </recommendedName>
</protein>
<feature type="domain" description="Methyltransferase" evidence="1">
    <location>
        <begin position="52"/>
        <end position="143"/>
    </location>
</feature>
<dbReference type="Pfam" id="PF13649">
    <property type="entry name" value="Methyltransf_25"/>
    <property type="match status" value="1"/>
</dbReference>
<dbReference type="InterPro" id="IPR041698">
    <property type="entry name" value="Methyltransf_25"/>
</dbReference>
<dbReference type="SUPFAM" id="SSF53335">
    <property type="entry name" value="S-adenosyl-L-methionine-dependent methyltransferases"/>
    <property type="match status" value="1"/>
</dbReference>
<evidence type="ECO:0000259" key="1">
    <source>
        <dbReference type="Pfam" id="PF13649"/>
    </source>
</evidence>